<protein>
    <submittedName>
        <fullName evidence="1">Uncharacterized protein</fullName>
    </submittedName>
</protein>
<name>A0A375J0W2_9BURK</name>
<dbReference type="AlphaFoldDB" id="A0A375J0W2"/>
<dbReference type="Proteomes" id="UP000256805">
    <property type="component" value="Unassembled WGS sequence"/>
</dbReference>
<gene>
    <name evidence="1" type="ORF">CBM2634_A170036</name>
</gene>
<proteinExistence type="predicted"/>
<organism evidence="1 2">
    <name type="scientific">Cupriavidus taiwanensis</name>
    <dbReference type="NCBI Taxonomy" id="164546"/>
    <lineage>
        <taxon>Bacteria</taxon>
        <taxon>Pseudomonadati</taxon>
        <taxon>Pseudomonadota</taxon>
        <taxon>Betaproteobacteria</taxon>
        <taxon>Burkholderiales</taxon>
        <taxon>Burkholderiaceae</taxon>
        <taxon>Cupriavidus</taxon>
    </lineage>
</organism>
<dbReference type="AntiFam" id="ANF00014">
    <property type="entry name" value="tRNA translation"/>
</dbReference>
<reference evidence="1 2" key="1">
    <citation type="submission" date="2018-01" db="EMBL/GenBank/DDBJ databases">
        <authorList>
            <person name="Gaut B.S."/>
            <person name="Morton B.R."/>
            <person name="Clegg M.T."/>
            <person name="Duvall M.R."/>
        </authorList>
    </citation>
    <scope>NUCLEOTIDE SEQUENCE [LARGE SCALE GENOMIC DNA]</scope>
    <source>
        <strain evidence="1">Cupriavidus taiwanensis cmp 52</strain>
    </source>
</reference>
<sequence length="162" mass="17665">MQACCWCGISARSAKIRKADPYGPARLAAPGSTSEKEKPRLRGLFKIGGVDGTRLRAAGRCCACRRSPSRPAASRAGGSLHSVQKKKPACAGFSKLAEWTGLEPATPGVTGRYSNRLNYHSLVGCHLKLLLEMTCWTSDYARLFWRPLGDSNPCTHRERVMS</sequence>
<evidence type="ECO:0000313" key="1">
    <source>
        <dbReference type="EMBL" id="SPR97306.1"/>
    </source>
</evidence>
<dbReference type="EMBL" id="OVTA01000009">
    <property type="protein sequence ID" value="SPR97306.1"/>
    <property type="molecule type" value="Genomic_DNA"/>
</dbReference>
<accession>A0A375J0W2</accession>
<evidence type="ECO:0000313" key="2">
    <source>
        <dbReference type="Proteomes" id="UP000256805"/>
    </source>
</evidence>